<evidence type="ECO:0000313" key="1">
    <source>
        <dbReference type="EMBL" id="KDR74405.1"/>
    </source>
</evidence>
<accession>A0A067SU06</accession>
<dbReference type="Pfam" id="PF14223">
    <property type="entry name" value="Retrotran_gag_2"/>
    <property type="match status" value="1"/>
</dbReference>
<sequence length="173" mass="19922">MEAELIRWDLWSVIAFEEDIDGKSDVEVEAAHAQWLANRPVKTMSEVRLEIIARVMDLQLDHFLLLRDPKAIWDTLAGIHVTHGLVTRLALWRKFLCLVKDEKELMATWIGRVKHAAFQLVAISVVVLDEDWILVLTNRLDDSYESLVISLDSTSPQDLTLKYVVDQLLNDEM</sequence>
<gene>
    <name evidence="1" type="ORF">GALMADRAFT_141448</name>
</gene>
<organism evidence="1 2">
    <name type="scientific">Galerina marginata (strain CBS 339.88)</name>
    <dbReference type="NCBI Taxonomy" id="685588"/>
    <lineage>
        <taxon>Eukaryota</taxon>
        <taxon>Fungi</taxon>
        <taxon>Dikarya</taxon>
        <taxon>Basidiomycota</taxon>
        <taxon>Agaricomycotina</taxon>
        <taxon>Agaricomycetes</taxon>
        <taxon>Agaricomycetidae</taxon>
        <taxon>Agaricales</taxon>
        <taxon>Agaricineae</taxon>
        <taxon>Strophariaceae</taxon>
        <taxon>Galerina</taxon>
    </lineage>
</organism>
<keyword evidence="2" id="KW-1185">Reference proteome</keyword>
<protein>
    <submittedName>
        <fullName evidence="1">Uncharacterized protein</fullName>
    </submittedName>
</protein>
<reference evidence="2" key="1">
    <citation type="journal article" date="2014" name="Proc. Natl. Acad. Sci. U.S.A.">
        <title>Extensive sampling of basidiomycete genomes demonstrates inadequacy of the white-rot/brown-rot paradigm for wood decay fungi.</title>
        <authorList>
            <person name="Riley R."/>
            <person name="Salamov A.A."/>
            <person name="Brown D.W."/>
            <person name="Nagy L.G."/>
            <person name="Floudas D."/>
            <person name="Held B.W."/>
            <person name="Levasseur A."/>
            <person name="Lombard V."/>
            <person name="Morin E."/>
            <person name="Otillar R."/>
            <person name="Lindquist E.A."/>
            <person name="Sun H."/>
            <person name="LaButti K.M."/>
            <person name="Schmutz J."/>
            <person name="Jabbour D."/>
            <person name="Luo H."/>
            <person name="Baker S.E."/>
            <person name="Pisabarro A.G."/>
            <person name="Walton J.D."/>
            <person name="Blanchette R.A."/>
            <person name="Henrissat B."/>
            <person name="Martin F."/>
            <person name="Cullen D."/>
            <person name="Hibbett D.S."/>
            <person name="Grigoriev I.V."/>
        </authorList>
    </citation>
    <scope>NUCLEOTIDE SEQUENCE [LARGE SCALE GENOMIC DNA]</scope>
    <source>
        <strain evidence="2">CBS 339.88</strain>
    </source>
</reference>
<dbReference type="AlphaFoldDB" id="A0A067SU06"/>
<name>A0A067SU06_GALM3</name>
<dbReference type="HOGENOM" id="CLU_098164_0_0_1"/>
<dbReference type="OrthoDB" id="3265539at2759"/>
<dbReference type="Proteomes" id="UP000027222">
    <property type="component" value="Unassembled WGS sequence"/>
</dbReference>
<dbReference type="EMBL" id="KL142383">
    <property type="protein sequence ID" value="KDR74405.1"/>
    <property type="molecule type" value="Genomic_DNA"/>
</dbReference>
<evidence type="ECO:0000313" key="2">
    <source>
        <dbReference type="Proteomes" id="UP000027222"/>
    </source>
</evidence>
<proteinExistence type="predicted"/>
<dbReference type="STRING" id="685588.A0A067SU06"/>